<accession>A0A1H9NBA6</accession>
<dbReference type="PIRSF" id="PIRSF000130">
    <property type="entry name" value="IMPDH"/>
    <property type="match status" value="1"/>
</dbReference>
<feature type="binding site" description="in other chain" evidence="7">
    <location>
        <position position="320"/>
    </location>
    <ligand>
        <name>K(+)</name>
        <dbReference type="ChEBI" id="CHEBI:29103"/>
        <note>ligand shared between two tetrameric partners</note>
    </ligand>
</feature>
<dbReference type="InterPro" id="IPR000644">
    <property type="entry name" value="CBS_dom"/>
</dbReference>
<feature type="binding site" evidence="6">
    <location>
        <begin position="266"/>
        <end position="268"/>
    </location>
    <ligand>
        <name>NAD(+)</name>
        <dbReference type="ChEBI" id="CHEBI:57540"/>
    </ligand>
</feature>
<evidence type="ECO:0000256" key="9">
    <source>
        <dbReference type="RuleBase" id="RU003927"/>
    </source>
</evidence>
<dbReference type="AlphaFoldDB" id="A0A1H9NBA6"/>
<keyword evidence="3 9" id="KW-0560">Oxidoreductase</keyword>
<dbReference type="InterPro" id="IPR013785">
    <property type="entry name" value="Aldolase_TIM"/>
</dbReference>
<evidence type="ECO:0000256" key="6">
    <source>
        <dbReference type="PIRSR" id="PIRSR000130-3"/>
    </source>
</evidence>
<dbReference type="InterPro" id="IPR046342">
    <property type="entry name" value="CBS_dom_sf"/>
</dbReference>
<dbReference type="Proteomes" id="UP000199647">
    <property type="component" value="Unassembled WGS sequence"/>
</dbReference>
<dbReference type="Gene3D" id="3.20.20.70">
    <property type="entry name" value="Aldolase class I"/>
    <property type="match status" value="1"/>
</dbReference>
<dbReference type="CDD" id="cd04601">
    <property type="entry name" value="CBS_pair_IMPDH"/>
    <property type="match status" value="1"/>
</dbReference>
<evidence type="ECO:0000256" key="1">
    <source>
        <dbReference type="ARBA" id="ARBA00005502"/>
    </source>
</evidence>
<protein>
    <submittedName>
        <fullName evidence="11">Inosine-5'-monophosphate dehydrogenase</fullName>
    </submittedName>
</protein>
<keyword evidence="7" id="KW-0630">Potassium</keyword>
<dbReference type="SMART" id="SM00116">
    <property type="entry name" value="CBS"/>
    <property type="match status" value="2"/>
</dbReference>
<dbReference type="SUPFAM" id="SSF51412">
    <property type="entry name" value="Inosine monophosphate dehydrogenase (IMPDH)"/>
    <property type="match status" value="1"/>
</dbReference>
<dbReference type="PROSITE" id="PS51371">
    <property type="entry name" value="CBS"/>
    <property type="match status" value="1"/>
</dbReference>
<dbReference type="PANTHER" id="PTHR11911">
    <property type="entry name" value="INOSINE-5-MONOPHOSPHATE DEHYDROGENASE RELATED"/>
    <property type="match status" value="1"/>
</dbReference>
<dbReference type="InterPro" id="IPR005990">
    <property type="entry name" value="IMP_DH"/>
</dbReference>
<evidence type="ECO:0000256" key="5">
    <source>
        <dbReference type="PIRSR" id="PIRSR000130-1"/>
    </source>
</evidence>
<reference evidence="11 12" key="1">
    <citation type="submission" date="2016-10" db="EMBL/GenBank/DDBJ databases">
        <authorList>
            <person name="de Groot N.N."/>
        </authorList>
    </citation>
    <scope>NUCLEOTIDE SEQUENCE [LARGE SCALE GENOMIC DNA]</scope>
    <source>
        <strain evidence="11 12">A52C2</strain>
    </source>
</reference>
<gene>
    <name evidence="11" type="ORF">SAMN05216548_11551</name>
</gene>
<keyword evidence="6" id="KW-0520">NAD</keyword>
<keyword evidence="2" id="KW-0479">Metal-binding</keyword>
<dbReference type="CDD" id="cd00381">
    <property type="entry name" value="IMPDH"/>
    <property type="match status" value="1"/>
</dbReference>
<organism evidence="11 12">
    <name type="scientific">Faunimonas pinastri</name>
    <dbReference type="NCBI Taxonomy" id="1855383"/>
    <lineage>
        <taxon>Bacteria</taxon>
        <taxon>Pseudomonadati</taxon>
        <taxon>Pseudomonadota</taxon>
        <taxon>Alphaproteobacteria</taxon>
        <taxon>Hyphomicrobiales</taxon>
        <taxon>Afifellaceae</taxon>
        <taxon>Faunimonas</taxon>
    </lineage>
</organism>
<evidence type="ECO:0000256" key="2">
    <source>
        <dbReference type="ARBA" id="ARBA00022723"/>
    </source>
</evidence>
<dbReference type="NCBIfam" id="TIGR01302">
    <property type="entry name" value="IMP_dehydrog"/>
    <property type="match status" value="1"/>
</dbReference>
<dbReference type="GO" id="GO:0006183">
    <property type="term" value="P:GTP biosynthetic process"/>
    <property type="evidence" value="ECO:0007669"/>
    <property type="project" value="TreeGrafter"/>
</dbReference>
<sequence>MPNERMHKFFASLSDQGLMLTYSDVRLRTTYSEVLPPDANLASRISRNVELRVPLISSPMDTVTTASMAIAMAEAGGIGVVHRGLSPEAQAKEIARVKNHLNARIEAPITVQQDETVSDVLTMRERKRYRFHSFPVLDGDGKVVGLVTGSDFDFCQNLNAPVRSIMTPLADLTVGQPGMGPREAFDLMNRQKKKVLLLIGENARLAGLYAFSDMKRIFARAEGQQSEFNVDAKGQLRVAAAVGVGEKALERAALLSRKHCDVFHIDTAHGDSRGVIETLKTLKAQYPDVDIIAGNVSSGDSAKRLADAGADGILVGQGPGSICTTRVIAGIGVPQVSAIYDCVRAIEGSGVPIVADGGIGNSGDMVIALAVGASTVMLGRLLAGTEEAPGETRFLNGMQVKDYRGMGSLGAMRESSASRERYGQASVLPQKLVPEGVEGIVPYRGPVRSVLDQYLGGIRSGMGYIGARTVSELSDRAEIFRITNAGLAESHPHDIAITTEAPNYQRS</sequence>
<feature type="active site" description="Proton acceptor" evidence="5">
    <location>
        <position position="421"/>
    </location>
</feature>
<feature type="binding site" evidence="6">
    <location>
        <begin position="316"/>
        <end position="318"/>
    </location>
    <ligand>
        <name>NAD(+)</name>
        <dbReference type="ChEBI" id="CHEBI:57540"/>
    </ligand>
</feature>
<name>A0A1H9NBA6_9HYPH</name>
<dbReference type="RefSeq" id="WP_238858393.1">
    <property type="nucleotide sequence ID" value="NZ_FOFG01000015.1"/>
</dbReference>
<evidence type="ECO:0000313" key="12">
    <source>
        <dbReference type="Proteomes" id="UP000199647"/>
    </source>
</evidence>
<evidence type="ECO:0000313" key="11">
    <source>
        <dbReference type="EMBL" id="SER32663.1"/>
    </source>
</evidence>
<keyword evidence="4 8" id="KW-0129">CBS domain</keyword>
<feature type="domain" description="CBS" evidence="10">
    <location>
        <begin position="104"/>
        <end position="162"/>
    </location>
</feature>
<proteinExistence type="inferred from homology"/>
<evidence type="ECO:0000256" key="4">
    <source>
        <dbReference type="ARBA" id="ARBA00023122"/>
    </source>
</evidence>
<feature type="active site" description="Thioimidate intermediate" evidence="5">
    <location>
        <position position="323"/>
    </location>
</feature>
<evidence type="ECO:0000256" key="8">
    <source>
        <dbReference type="PROSITE-ProRule" id="PRU00703"/>
    </source>
</evidence>
<dbReference type="EMBL" id="FOFG01000015">
    <property type="protein sequence ID" value="SER32663.1"/>
    <property type="molecule type" value="Genomic_DNA"/>
</dbReference>
<feature type="binding site" description="in other chain" evidence="7">
    <location>
        <position position="323"/>
    </location>
    <ligand>
        <name>K(+)</name>
        <dbReference type="ChEBI" id="CHEBI:29103"/>
        <note>ligand shared between two tetrameric partners</note>
    </ligand>
</feature>
<dbReference type="GO" id="GO:0046872">
    <property type="term" value="F:metal ion binding"/>
    <property type="evidence" value="ECO:0007669"/>
    <property type="project" value="UniProtKB-KW"/>
</dbReference>
<dbReference type="FunFam" id="3.20.20.70:FF:000424">
    <property type="entry name" value="Inosine-5'-monophosphate dehydrogenase 2"/>
    <property type="match status" value="1"/>
</dbReference>
<dbReference type="STRING" id="1855383.SAMN05216548_11551"/>
<dbReference type="Pfam" id="PF00571">
    <property type="entry name" value="CBS"/>
    <property type="match status" value="1"/>
</dbReference>
<dbReference type="PANTHER" id="PTHR11911:SF111">
    <property type="entry name" value="INOSINE-5'-MONOPHOSPHATE DEHYDROGENASE"/>
    <property type="match status" value="1"/>
</dbReference>
<feature type="binding site" description="in other chain" evidence="7">
    <location>
        <position position="318"/>
    </location>
    <ligand>
        <name>K(+)</name>
        <dbReference type="ChEBI" id="CHEBI:29103"/>
        <note>ligand shared between two tetrameric partners</note>
    </ligand>
</feature>
<keyword evidence="12" id="KW-1185">Reference proteome</keyword>
<dbReference type="SMART" id="SM01240">
    <property type="entry name" value="IMPDH"/>
    <property type="match status" value="1"/>
</dbReference>
<evidence type="ECO:0000256" key="7">
    <source>
        <dbReference type="PIRSR" id="PIRSR000130-4"/>
    </source>
</evidence>
<dbReference type="Pfam" id="PF00478">
    <property type="entry name" value="IMPDH"/>
    <property type="match status" value="1"/>
</dbReference>
<dbReference type="GO" id="GO:0003938">
    <property type="term" value="F:IMP dehydrogenase activity"/>
    <property type="evidence" value="ECO:0007669"/>
    <property type="project" value="InterPro"/>
</dbReference>
<evidence type="ECO:0000256" key="3">
    <source>
        <dbReference type="ARBA" id="ARBA00023002"/>
    </source>
</evidence>
<evidence type="ECO:0000259" key="10">
    <source>
        <dbReference type="PROSITE" id="PS51371"/>
    </source>
</evidence>
<dbReference type="InterPro" id="IPR001093">
    <property type="entry name" value="IMP_DH_GMPRt"/>
</dbReference>
<dbReference type="SUPFAM" id="SSF54631">
    <property type="entry name" value="CBS-domain pair"/>
    <property type="match status" value="1"/>
</dbReference>
<comment type="similarity">
    <text evidence="1 9">Belongs to the IMPDH/GMPR family.</text>
</comment>